<name>A0A914I8L2_GLORO</name>
<evidence type="ECO:0000313" key="2">
    <source>
        <dbReference type="Proteomes" id="UP000887572"/>
    </source>
</evidence>
<proteinExistence type="predicted"/>
<reference evidence="3" key="1">
    <citation type="submission" date="2022-11" db="UniProtKB">
        <authorList>
            <consortium name="WormBaseParasite"/>
        </authorList>
    </citation>
    <scope>IDENTIFICATION</scope>
</reference>
<organism evidence="2 3">
    <name type="scientific">Globodera rostochiensis</name>
    <name type="common">Golden nematode worm</name>
    <name type="synonym">Heterodera rostochiensis</name>
    <dbReference type="NCBI Taxonomy" id="31243"/>
    <lineage>
        <taxon>Eukaryota</taxon>
        <taxon>Metazoa</taxon>
        <taxon>Ecdysozoa</taxon>
        <taxon>Nematoda</taxon>
        <taxon>Chromadorea</taxon>
        <taxon>Rhabditida</taxon>
        <taxon>Tylenchina</taxon>
        <taxon>Tylenchomorpha</taxon>
        <taxon>Tylenchoidea</taxon>
        <taxon>Heteroderidae</taxon>
        <taxon>Heteroderinae</taxon>
        <taxon>Globodera</taxon>
    </lineage>
</organism>
<sequence>MGVGVNKHLLLLVERVELGEAKSSPRARAPSLTFRPPSKIQTLGANVVLGGRSAQPLTGSTGWLSHFGKSSIDATTRKRTEHDGRTRSARKVTEKETGKVRQGSKVTKRLHIWAAKLHSKGLRSKTKPGSKGASLRIHIGCIPKEAKLNGELAVPQSHYYVQSVPLSMGMGQRKSIS</sequence>
<dbReference type="AlphaFoldDB" id="A0A914I8L2"/>
<dbReference type="Proteomes" id="UP000887572">
    <property type="component" value="Unplaced"/>
</dbReference>
<keyword evidence="2" id="KW-1185">Reference proteome</keyword>
<accession>A0A914I8L2</accession>
<feature type="region of interest" description="Disordered" evidence="1">
    <location>
        <begin position="74"/>
        <end position="105"/>
    </location>
</feature>
<evidence type="ECO:0000256" key="1">
    <source>
        <dbReference type="SAM" id="MobiDB-lite"/>
    </source>
</evidence>
<dbReference type="WBParaSite" id="Gr19_v10_g7906.t1">
    <property type="protein sequence ID" value="Gr19_v10_g7906.t1"/>
    <property type="gene ID" value="Gr19_v10_g7906"/>
</dbReference>
<protein>
    <submittedName>
        <fullName evidence="3">Uncharacterized protein</fullName>
    </submittedName>
</protein>
<evidence type="ECO:0000313" key="3">
    <source>
        <dbReference type="WBParaSite" id="Gr19_v10_g7906.t1"/>
    </source>
</evidence>
<feature type="compositionally biased region" description="Basic and acidic residues" evidence="1">
    <location>
        <begin position="75"/>
        <end position="99"/>
    </location>
</feature>